<name>A0A8X7WSX5_POLSE</name>
<dbReference type="InterPro" id="IPR027838">
    <property type="entry name" value="DUF4585"/>
</dbReference>
<protein>
    <submittedName>
        <fullName evidence="3">PROB1 protein</fullName>
    </submittedName>
</protein>
<feature type="domain" description="DUF4585" evidence="2">
    <location>
        <begin position="1362"/>
        <end position="1433"/>
    </location>
</feature>
<feature type="non-terminal residue" evidence="3">
    <location>
        <position position="1"/>
    </location>
</feature>
<feature type="region of interest" description="Disordered" evidence="1">
    <location>
        <begin position="1215"/>
        <end position="1240"/>
    </location>
</feature>
<keyword evidence="4" id="KW-1185">Reference proteome</keyword>
<comment type="caution">
    <text evidence="3">The sequence shown here is derived from an EMBL/GenBank/DDBJ whole genome shotgun (WGS) entry which is preliminary data.</text>
</comment>
<evidence type="ECO:0000259" key="2">
    <source>
        <dbReference type="Pfam" id="PF15232"/>
    </source>
</evidence>
<evidence type="ECO:0000313" key="4">
    <source>
        <dbReference type="Proteomes" id="UP000886611"/>
    </source>
</evidence>
<feature type="region of interest" description="Disordered" evidence="1">
    <location>
        <begin position="943"/>
        <end position="982"/>
    </location>
</feature>
<dbReference type="PANTHER" id="PTHR33775">
    <property type="entry name" value="CARDIAC-ENRICHED FHL2-INTERACTING PROTEIN-RELATED"/>
    <property type="match status" value="1"/>
</dbReference>
<dbReference type="PANTHER" id="PTHR33775:SF1">
    <property type="entry name" value="PROLINE-RICH BASIC PROTEIN 1"/>
    <property type="match status" value="1"/>
</dbReference>
<feature type="non-terminal residue" evidence="3">
    <location>
        <position position="1527"/>
    </location>
</feature>
<feature type="compositionally biased region" description="Low complexity" evidence="1">
    <location>
        <begin position="616"/>
        <end position="629"/>
    </location>
</feature>
<evidence type="ECO:0000313" key="3">
    <source>
        <dbReference type="EMBL" id="KAG2455393.1"/>
    </source>
</evidence>
<feature type="region of interest" description="Disordered" evidence="1">
    <location>
        <begin position="1171"/>
        <end position="1190"/>
    </location>
</feature>
<dbReference type="Proteomes" id="UP000886611">
    <property type="component" value="Unassembled WGS sequence"/>
</dbReference>
<dbReference type="EMBL" id="JAATIS010009265">
    <property type="protein sequence ID" value="KAG2455393.1"/>
    <property type="molecule type" value="Genomic_DNA"/>
</dbReference>
<reference evidence="3 4" key="1">
    <citation type="journal article" date="2021" name="Cell">
        <title>Tracing the genetic footprints of vertebrate landing in non-teleost ray-finned fishes.</title>
        <authorList>
            <person name="Bi X."/>
            <person name="Wang K."/>
            <person name="Yang L."/>
            <person name="Pan H."/>
            <person name="Jiang H."/>
            <person name="Wei Q."/>
            <person name="Fang M."/>
            <person name="Yu H."/>
            <person name="Zhu C."/>
            <person name="Cai Y."/>
            <person name="He Y."/>
            <person name="Gan X."/>
            <person name="Zeng H."/>
            <person name="Yu D."/>
            <person name="Zhu Y."/>
            <person name="Jiang H."/>
            <person name="Qiu Q."/>
            <person name="Yang H."/>
            <person name="Zhang Y.E."/>
            <person name="Wang W."/>
            <person name="Zhu M."/>
            <person name="He S."/>
            <person name="Zhang G."/>
        </authorList>
    </citation>
    <scope>NUCLEOTIDE SEQUENCE [LARGE SCALE GENOMIC DNA]</scope>
    <source>
        <strain evidence="3">Bchr_013</strain>
    </source>
</reference>
<dbReference type="Pfam" id="PF15232">
    <property type="entry name" value="DUF4585"/>
    <property type="match status" value="1"/>
</dbReference>
<gene>
    <name evidence="3" type="primary">Prob1</name>
    <name evidence="3" type="ORF">GTO96_0007395</name>
</gene>
<organism evidence="3 4">
    <name type="scientific">Polypterus senegalus</name>
    <name type="common">Senegal bichir</name>
    <dbReference type="NCBI Taxonomy" id="55291"/>
    <lineage>
        <taxon>Eukaryota</taxon>
        <taxon>Metazoa</taxon>
        <taxon>Chordata</taxon>
        <taxon>Craniata</taxon>
        <taxon>Vertebrata</taxon>
        <taxon>Euteleostomi</taxon>
        <taxon>Actinopterygii</taxon>
        <taxon>Polypteriformes</taxon>
        <taxon>Polypteridae</taxon>
        <taxon>Polypterus</taxon>
    </lineage>
</organism>
<dbReference type="InterPro" id="IPR052303">
    <property type="entry name" value="CEFIP"/>
</dbReference>
<feature type="region of interest" description="Disordered" evidence="1">
    <location>
        <begin position="541"/>
        <end position="574"/>
    </location>
</feature>
<proteinExistence type="predicted"/>
<evidence type="ECO:0000256" key="1">
    <source>
        <dbReference type="SAM" id="MobiDB-lite"/>
    </source>
</evidence>
<accession>A0A8X7WSX5</accession>
<sequence length="1527" mass="168824">MHSSVLVYEQLRDVIEIQQRILVDFKQKDEDREETMVPRKQYEAVLKQLEEIEKKKLFDTTTLKTTRSVPVPFNCQVVGTTIDRYIVMDVTSTKVHSELTDESPDPFLWEKLDDTTSRNFITEKTSLCDIFIEESDMVMVSEKYVSPICDCADYSKTDDAICDSCGSFHTALCSDSTEHYSDCDESFDDTREDFLAEQTDTEVSYETNFSESSHKNEEDLYEIEHGKGIVGSHTVAKPCSSVQRLAKSDFCECVDSNSQQLDAEKCLQEEEALQYASVDSSACCLINSQAVSRHCVTDPTLNGGVHCKGEQVQLSLTAKNRKILESCLADHAAGELSGKTGCYYSKCHRKEESKKQTVAQSANRIFVSNGAQGGIDRFSEASGMGSELDEADHEVKWLTDSAFKSLSSPQDEYFDIYNSSYRSSTNMSLPSTEDSAAVNMGSAYIDIHGYDSDDGHIPGSKDFIDKYELGNFECVDVALESQDDMKKTSKKRTVPKRQIQLRWRERSELKVFTSRDHLEGQSVSEMAHCERHGKDRLLRQHSTPAVFQDPPAKGADITDESEKRKKLQKSVSLDETSSKAKMASCLIKNVLAKKMQYEHKLKLMHGSVKSTEFRVSSNPPSGSGNSLPGPKVPFKRNGSSGELPDESFAFGATSNSTFSSDERQHNCSTASKLSLIAENSNKVGTLINSHTFNAETKTCNTIAVSTLDTDKRGESGQVHVIEPKEKVQLFTPYNNRSEHFKGNETKHKTVAPHAEKILQGARFGENENEQIPVTVSYLGIGNLPDQLERDEQDFKCEMKSESVFMSKTPDITLSSSHKSKKINPVCDAVRVLSPQNERKRFPGEINAHLLAHNSVTEDMLFPETEGLHPLSEGCNSKVKSKAPIHKVRDVRKLVKNTYSLSFKAPAVSPQEDLAAEKTEYRNLHFSSSPVLIQCKAISRNSSTELNSEPCSAQGPPLSNLSETKALSSNSKDESTSSVQLDDSAQSDINSLGCLKENIECNSLRLMNGGVNTVDASDSGSENMSGFDSAGSQCANDKEGNSLLSVDDEAQDVTLTQPNKNSHSVSMLLKEKGFQADIGVCEIPNDPNNCPQKHVNTLEFSLPVCRTRANHASSAKQKPANISTPVEISVSQAAGLEPQNTNGNLNQEKLLNTHDKKDQYSSQFLTVCSNGTVQHPLAPSDDPPQYEERPRNRLQMLPCDVHKTTTTAPHLYSTDSYPTPPPPFSPAFEAAPPGQEQHKPLPSQIPPNLHNESPNYQPILHPAQASSLPVQATFANNTRKPSFPSCEDQPFMKANEGFAWKRLPCLSQSSVGSQIDPSKIGQETRPNFACSPIGFPSPYPVERVNENFHLAENMLGSNIAGFQYPQTPRKVLFDPETGKYFYIEVPVPPQRKMLYDPETGQYVEVIVPQRPLSQSGLYPTATSPYSSVAHPSMYGAPLLSYAGLPMPAHPRFPDLPDQPCTQFSSEANQTLKPEVHSIQPVDSSYLESMYYIPTGMTESPATLQPAFYQKHSGSAEEGERAGNGLPVH</sequence>
<feature type="region of interest" description="Disordered" evidence="1">
    <location>
        <begin position="612"/>
        <end position="647"/>
    </location>
</feature>